<dbReference type="SUPFAM" id="SSF55931">
    <property type="entry name" value="Glutamine synthetase/guanido kinase"/>
    <property type="match status" value="1"/>
</dbReference>
<organism evidence="6 7">
    <name type="scientific">Orenia marismortui</name>
    <dbReference type="NCBI Taxonomy" id="46469"/>
    <lineage>
        <taxon>Bacteria</taxon>
        <taxon>Bacillati</taxon>
        <taxon>Bacillota</taxon>
        <taxon>Clostridia</taxon>
        <taxon>Halanaerobiales</taxon>
        <taxon>Halobacteroidaceae</taxon>
        <taxon>Orenia</taxon>
    </lineage>
</organism>
<dbReference type="EMBL" id="SOEG01000041">
    <property type="protein sequence ID" value="TDX46451.1"/>
    <property type="molecule type" value="Genomic_DNA"/>
</dbReference>
<evidence type="ECO:0000313" key="6">
    <source>
        <dbReference type="EMBL" id="TDX46451.1"/>
    </source>
</evidence>
<keyword evidence="7" id="KW-1185">Reference proteome</keyword>
<keyword evidence="3 5" id="KW-0067">ATP-binding</keyword>
<dbReference type="RefSeq" id="WP_134118740.1">
    <property type="nucleotide sequence ID" value="NZ_SOEG01000041.1"/>
</dbReference>
<sequence>MGAKLLRDKLLNYFKAGEDQIERIGTEIEHFIVEKDTLRTISYQTEGGIEEILKLLEKKGWQGEEEQGKLIALKSSQADITLEPGGQFEVGISPQDNIKELEDIYFDFLDDVIPILEAKNYYLITLGYQADSKISEIEWNSKERYKIMSNYLAKTGKYAHNMMKGTAALQVALDYKNEEDFIRKFRIANTLSPVLGSILDNSPFFEGKVYDKQALRTKIWSNTDNERTGIVQEAFDDDFGYEKYADYILSRKPILIKSNGQYIATFEKSNYDIFAERDLGKEELEHILTMVFPDVRAKQFIEIRMADSLPPKYSFAVIALWKGLFYNSLILEKIYQFIRQFSLEDVLKARKMIMTKGIEASLGEYKMVEIGELLINWAQEGLTNGEDRYLEPLIDIISNKKTLANKIKSQLNNGKKSSIRDCILNSMV</sequence>
<gene>
    <name evidence="6" type="ORF">C7959_14110</name>
</gene>
<dbReference type="InterPro" id="IPR035434">
    <property type="entry name" value="GCL_bact_plant"/>
</dbReference>
<keyword evidence="2 5" id="KW-0547">Nucleotide-binding</keyword>
<comment type="function">
    <text evidence="5">Catalyzes the synthesis of gamma-glutamylcysteine (gamma-GC).</text>
</comment>
<protein>
    <recommendedName>
        <fullName evidence="5">Glutamate--cysteine ligase</fullName>
        <ecNumber evidence="5">6.3.2.2</ecNumber>
    </recommendedName>
</protein>
<evidence type="ECO:0000256" key="1">
    <source>
        <dbReference type="ARBA" id="ARBA00022598"/>
    </source>
</evidence>
<dbReference type="PANTHER" id="PTHR34378:SF1">
    <property type="entry name" value="GLUTAMATE--CYSTEINE LIGASE, CHLOROPLASTIC"/>
    <property type="match status" value="1"/>
</dbReference>
<evidence type="ECO:0000256" key="5">
    <source>
        <dbReference type="PIRNR" id="PIRNR017901"/>
    </source>
</evidence>
<dbReference type="Gene3D" id="3.30.590.20">
    <property type="match status" value="1"/>
</dbReference>
<dbReference type="AlphaFoldDB" id="A0A4R8GUV6"/>
<proteinExistence type="inferred from homology"/>
<comment type="caution">
    <text evidence="6">The sequence shown here is derived from an EMBL/GenBank/DDBJ whole genome shotgun (WGS) entry which is preliminary data.</text>
</comment>
<reference evidence="6 7" key="1">
    <citation type="submission" date="2019-03" db="EMBL/GenBank/DDBJ databases">
        <title>Subsurface microbial communities from deep shales in Ohio and West Virginia, USA.</title>
        <authorList>
            <person name="Wrighton K."/>
        </authorList>
    </citation>
    <scope>NUCLEOTIDE SEQUENCE [LARGE SCALE GENOMIC DNA]</scope>
    <source>
        <strain evidence="6 7">MSL 6dP</strain>
    </source>
</reference>
<dbReference type="PANTHER" id="PTHR34378">
    <property type="entry name" value="GLUTAMATE--CYSTEINE LIGASE, CHLOROPLASTIC"/>
    <property type="match status" value="1"/>
</dbReference>
<evidence type="ECO:0000313" key="7">
    <source>
        <dbReference type="Proteomes" id="UP000295832"/>
    </source>
</evidence>
<dbReference type="PIRSF" id="PIRSF017901">
    <property type="entry name" value="GCL"/>
    <property type="match status" value="1"/>
</dbReference>
<dbReference type="InterPro" id="IPR006336">
    <property type="entry name" value="GCS2"/>
</dbReference>
<dbReference type="EC" id="6.3.2.2" evidence="5"/>
<keyword evidence="1 5" id="KW-0436">Ligase</keyword>
<dbReference type="GO" id="GO:0005524">
    <property type="term" value="F:ATP binding"/>
    <property type="evidence" value="ECO:0007669"/>
    <property type="project" value="UniProtKB-UniRule"/>
</dbReference>
<dbReference type="GO" id="GO:0004357">
    <property type="term" value="F:glutamate-cysteine ligase activity"/>
    <property type="evidence" value="ECO:0007669"/>
    <property type="project" value="UniProtKB-UniRule"/>
</dbReference>
<dbReference type="GO" id="GO:0006750">
    <property type="term" value="P:glutathione biosynthetic process"/>
    <property type="evidence" value="ECO:0007669"/>
    <property type="project" value="UniProtKB-UniRule"/>
</dbReference>
<comment type="catalytic activity">
    <reaction evidence="4 5">
        <text>L-cysteine + L-glutamate + ATP = gamma-L-glutamyl-L-cysteine + ADP + phosphate + H(+)</text>
        <dbReference type="Rhea" id="RHEA:13285"/>
        <dbReference type="ChEBI" id="CHEBI:15378"/>
        <dbReference type="ChEBI" id="CHEBI:29985"/>
        <dbReference type="ChEBI" id="CHEBI:30616"/>
        <dbReference type="ChEBI" id="CHEBI:35235"/>
        <dbReference type="ChEBI" id="CHEBI:43474"/>
        <dbReference type="ChEBI" id="CHEBI:58173"/>
        <dbReference type="ChEBI" id="CHEBI:456216"/>
        <dbReference type="EC" id="6.3.2.2"/>
    </reaction>
</comment>
<evidence type="ECO:0000256" key="2">
    <source>
        <dbReference type="ARBA" id="ARBA00022741"/>
    </source>
</evidence>
<comment type="similarity">
    <text evidence="5">Belongs to the glutamate--cysteine ligase type 2 family. EgtA subfamily.</text>
</comment>
<evidence type="ECO:0000256" key="4">
    <source>
        <dbReference type="ARBA" id="ARBA00048819"/>
    </source>
</evidence>
<name>A0A4R8GUV6_9FIRM</name>
<evidence type="ECO:0000256" key="3">
    <source>
        <dbReference type="ARBA" id="ARBA00022840"/>
    </source>
</evidence>
<dbReference type="InterPro" id="IPR014746">
    <property type="entry name" value="Gln_synth/guanido_kin_cat_dom"/>
</dbReference>
<dbReference type="STRING" id="926561.GCA_000379025_02468"/>
<dbReference type="Pfam" id="PF04107">
    <property type="entry name" value="GCS2"/>
    <property type="match status" value="1"/>
</dbReference>
<accession>A0A4R8GUV6</accession>
<dbReference type="Proteomes" id="UP000295832">
    <property type="component" value="Unassembled WGS sequence"/>
</dbReference>